<proteinExistence type="predicted"/>
<reference evidence="2" key="1">
    <citation type="submission" date="2024-06" db="EMBL/GenBank/DDBJ databases">
        <authorList>
            <person name="Liu X."/>
            <person name="Lenzi L."/>
            <person name="Haldenby T S."/>
            <person name="Uol C."/>
        </authorList>
    </citation>
    <scope>NUCLEOTIDE SEQUENCE</scope>
</reference>
<dbReference type="InterPro" id="IPR036259">
    <property type="entry name" value="MFS_trans_sf"/>
</dbReference>
<keyword evidence="1" id="KW-1133">Transmembrane helix</keyword>
<dbReference type="PANTHER" id="PTHR11360:SF286">
    <property type="entry name" value="GH22266P"/>
    <property type="match status" value="1"/>
</dbReference>
<feature type="transmembrane region" description="Helical" evidence="1">
    <location>
        <begin position="1070"/>
        <end position="1092"/>
    </location>
</feature>
<comment type="caution">
    <text evidence="2">The sequence shown here is derived from an EMBL/GenBank/DDBJ whole genome shotgun (WGS) entry which is preliminary data.</text>
</comment>
<dbReference type="EMBL" id="CAXLJL010000822">
    <property type="protein sequence ID" value="CAL5141183.1"/>
    <property type="molecule type" value="Genomic_DNA"/>
</dbReference>
<name>A0AAV2TWU2_CALDB</name>
<dbReference type="Pfam" id="PF07690">
    <property type="entry name" value="MFS_1"/>
    <property type="match status" value="1"/>
</dbReference>
<dbReference type="PANTHER" id="PTHR11360">
    <property type="entry name" value="MONOCARBOXYLATE TRANSPORTER"/>
    <property type="match status" value="1"/>
</dbReference>
<feature type="transmembrane region" description="Helical" evidence="1">
    <location>
        <begin position="1033"/>
        <end position="1058"/>
    </location>
</feature>
<dbReference type="Gene3D" id="1.20.1250.20">
    <property type="entry name" value="MFS general substrate transporter like domains"/>
    <property type="match status" value="2"/>
</dbReference>
<feature type="transmembrane region" description="Helical" evidence="1">
    <location>
        <begin position="264"/>
        <end position="285"/>
    </location>
</feature>
<evidence type="ECO:0000313" key="2">
    <source>
        <dbReference type="EMBL" id="CAL5141183.1"/>
    </source>
</evidence>
<feature type="transmembrane region" description="Helical" evidence="1">
    <location>
        <begin position="156"/>
        <end position="181"/>
    </location>
</feature>
<dbReference type="Proteomes" id="UP001497525">
    <property type="component" value="Unassembled WGS sequence"/>
</dbReference>
<feature type="transmembrane region" description="Helical" evidence="1">
    <location>
        <begin position="1123"/>
        <end position="1142"/>
    </location>
</feature>
<feature type="transmembrane region" description="Helical" evidence="1">
    <location>
        <begin position="297"/>
        <end position="318"/>
    </location>
</feature>
<feature type="transmembrane region" description="Helical" evidence="1">
    <location>
        <begin position="862"/>
        <end position="888"/>
    </location>
</feature>
<gene>
    <name evidence="2" type="ORF">CDAUBV1_LOCUS16446</name>
</gene>
<feature type="transmembrane region" description="Helical" evidence="1">
    <location>
        <begin position="239"/>
        <end position="258"/>
    </location>
</feature>
<accession>A0AAV2TWU2</accession>
<keyword evidence="1" id="KW-0812">Transmembrane</keyword>
<sequence>MESSEVLPASSGHTDVNFCLNQGSFYIGNDETDDRKSGRIARSLGAIEPKLSTGDGSIGAPRRTSSLRFAHLMEIRQKPASVLTENGKTEDLDCNRVAMPCDSTQIVIQDQIPPQSTLPPTSTACTHERQLAFEPRSRTTIFEEDAWRESAPNGEWGWLVVLGSFLCMFTVDGVCFCYGLLMHEMIVESQFSKSYNETIDSYSSPSLGALSLPGSLLCGTYFLFGPLAGALVNRFDYRAVAMVGAVTASLCCLFSALFMDNLLWFTVIFGLIGGIGCGLIYLPAITVVGHWFEHRRAFVVGVALCGSGLGAGVLAMVVRPLSHSFAPRGVLILTAGLFCQTLVGIALFRPLYVHELIKIAKVQRKRHNDWLLKLVEKRKTDRRKHESDHKTLIQRGSIMARIIEEKSRQRTTSTGSLDGMVITRENELVALPSSEAYMVVMAAAEAYTNQQERQTANDFQGGCTSEEGAVSKTNISTAATSCERYLAPVTYKNLQTLEEGVPLPSGSDRYRKMANAYEQPCVAVLPPPVQFSRTAIRRIACAILRKLQVCNYEPYDSYSGLSTLRNRYSSPGGSHNESWAASDTGGTPGNFFEEKMGRRNPSIGREGRSSVAVGEDVCSTVAFWLVAGIHNLLFRCWNLEMQFTSMLSTYLHLHFNHDLFQLKRSYELQCSKLPSPLRGDSQRSSFQLASMMSLDSRTEEIITRELKGIPLDEQTRIAILAAVRAELSRPKYRIDLFYCAGRKPYSADNSRKSSSIGYKCMVDSQRSGWRADVGGSQSEVTSRKYAMLSNGGFSSPVKDSPSIAHSKLAFTPSREPALNTVHLAVPNQGSTRISSWLETVEEYASVTGDVTSYLRDMLDTRLLTSCTFIWLLLACSLNMFILLVPFHYLPLLLELGGLRCQKDRLWCPKGLPYRDHQNPDDWLSFVLEWGADSSAFANTGTTFLMIGVASVVGRMLAALYIEKRVNTRCKQCAPLNDPMVLNSVSLLLCGSSLACLPFSIHGVHDISPTSYQRNSSIATAVTSQTWPVEHRLFLFYSAATVFGFSLSITLSLRSVILVELFGIRRLTNAFGYLLIVQGLSLIAGPPLFGWFLDASCHGYLESSSRQLTLDQESLVTATCTCRLIIVFYISGALFVSTGLLFIPLRWLSRHDLICCCSAQSRGSCIRNRPNSREGARPFEGIDDAYSLGSVGSVRVAPYDPQETQTTQLMPDAVDVVQPLATTLSNQAI</sequence>
<dbReference type="GO" id="GO:0008028">
    <property type="term" value="F:monocarboxylic acid transmembrane transporter activity"/>
    <property type="evidence" value="ECO:0007669"/>
    <property type="project" value="TreeGrafter"/>
</dbReference>
<feature type="transmembrane region" description="Helical" evidence="1">
    <location>
        <begin position="981"/>
        <end position="1000"/>
    </location>
</feature>
<dbReference type="AlphaFoldDB" id="A0AAV2TWU2"/>
<evidence type="ECO:0000313" key="3">
    <source>
        <dbReference type="Proteomes" id="UP001497525"/>
    </source>
</evidence>
<dbReference type="InterPro" id="IPR011701">
    <property type="entry name" value="MFS"/>
</dbReference>
<feature type="transmembrane region" description="Helical" evidence="1">
    <location>
        <begin position="942"/>
        <end position="961"/>
    </location>
</feature>
<evidence type="ECO:0008006" key="4">
    <source>
        <dbReference type="Google" id="ProtNLM"/>
    </source>
</evidence>
<dbReference type="InterPro" id="IPR050327">
    <property type="entry name" value="Proton-linked_MCT"/>
</dbReference>
<keyword evidence="1" id="KW-0472">Membrane</keyword>
<dbReference type="SUPFAM" id="SSF103473">
    <property type="entry name" value="MFS general substrate transporter"/>
    <property type="match status" value="1"/>
</dbReference>
<protein>
    <recommendedName>
        <fullName evidence="4">Monocarboxylate transporter</fullName>
    </recommendedName>
</protein>
<organism evidence="2 3">
    <name type="scientific">Calicophoron daubneyi</name>
    <name type="common">Rumen fluke</name>
    <name type="synonym">Paramphistomum daubneyi</name>
    <dbReference type="NCBI Taxonomy" id="300641"/>
    <lineage>
        <taxon>Eukaryota</taxon>
        <taxon>Metazoa</taxon>
        <taxon>Spiralia</taxon>
        <taxon>Lophotrochozoa</taxon>
        <taxon>Platyhelminthes</taxon>
        <taxon>Trematoda</taxon>
        <taxon>Digenea</taxon>
        <taxon>Plagiorchiida</taxon>
        <taxon>Pronocephalata</taxon>
        <taxon>Paramphistomoidea</taxon>
        <taxon>Paramphistomidae</taxon>
        <taxon>Calicophoron</taxon>
    </lineage>
</organism>
<feature type="transmembrane region" description="Helical" evidence="1">
    <location>
        <begin position="330"/>
        <end position="348"/>
    </location>
</feature>
<feature type="transmembrane region" description="Helical" evidence="1">
    <location>
        <begin position="210"/>
        <end position="232"/>
    </location>
</feature>
<evidence type="ECO:0000256" key="1">
    <source>
        <dbReference type="SAM" id="Phobius"/>
    </source>
</evidence>